<dbReference type="AlphaFoldDB" id="A0AAE3H8J6"/>
<organism evidence="1 2">
    <name type="scientific">Lacihabitans soyangensis</name>
    <dbReference type="NCBI Taxonomy" id="869394"/>
    <lineage>
        <taxon>Bacteria</taxon>
        <taxon>Pseudomonadati</taxon>
        <taxon>Bacteroidota</taxon>
        <taxon>Cytophagia</taxon>
        <taxon>Cytophagales</taxon>
        <taxon>Leadbetterellaceae</taxon>
        <taxon>Lacihabitans</taxon>
    </lineage>
</organism>
<dbReference type="EMBL" id="RJUF01000198">
    <property type="protein sequence ID" value="MCP9766244.1"/>
    <property type="molecule type" value="Genomic_DNA"/>
</dbReference>
<accession>A0AAE3H8J6</accession>
<sequence length="83" mass="9892">MFNNLDLYCMESLLIRPKSKDEMELLREVLKKMKIKSEVIELDSKIRKKNEFLTSLESRILDLEKGIKEKKVFKNAFDLLNEV</sequence>
<keyword evidence="2" id="KW-1185">Reference proteome</keyword>
<reference evidence="1 2" key="1">
    <citation type="submission" date="2018-11" db="EMBL/GenBank/DDBJ databases">
        <title>Novel bacteria species description.</title>
        <authorList>
            <person name="Han J.-H."/>
        </authorList>
    </citation>
    <scope>NUCLEOTIDE SEQUENCE [LARGE SCALE GENOMIC DNA]</scope>
    <source>
        <strain evidence="1 2">KCTC23259</strain>
    </source>
</reference>
<name>A0AAE3H8J6_9BACT</name>
<gene>
    <name evidence="1" type="ORF">EGI31_25175</name>
</gene>
<proteinExistence type="predicted"/>
<evidence type="ECO:0000313" key="2">
    <source>
        <dbReference type="Proteomes" id="UP001204144"/>
    </source>
</evidence>
<evidence type="ECO:0000313" key="1">
    <source>
        <dbReference type="EMBL" id="MCP9766244.1"/>
    </source>
</evidence>
<dbReference type="Proteomes" id="UP001204144">
    <property type="component" value="Unassembled WGS sequence"/>
</dbReference>
<protein>
    <submittedName>
        <fullName evidence="1">Uncharacterized protein</fullName>
    </submittedName>
</protein>
<comment type="caution">
    <text evidence="1">The sequence shown here is derived from an EMBL/GenBank/DDBJ whole genome shotgun (WGS) entry which is preliminary data.</text>
</comment>